<organism evidence="2 3">
    <name type="scientific">Aristolochia fimbriata</name>
    <name type="common">White veined hardy Dutchman's pipe vine</name>
    <dbReference type="NCBI Taxonomy" id="158543"/>
    <lineage>
        <taxon>Eukaryota</taxon>
        <taxon>Viridiplantae</taxon>
        <taxon>Streptophyta</taxon>
        <taxon>Embryophyta</taxon>
        <taxon>Tracheophyta</taxon>
        <taxon>Spermatophyta</taxon>
        <taxon>Magnoliopsida</taxon>
        <taxon>Magnoliidae</taxon>
        <taxon>Piperales</taxon>
        <taxon>Aristolochiaceae</taxon>
        <taxon>Aristolochia</taxon>
    </lineage>
</organism>
<dbReference type="PANTHER" id="PTHR47599:SF2">
    <property type="match status" value="1"/>
</dbReference>
<accession>A0AAV7EDJ1</accession>
<feature type="region of interest" description="Disordered" evidence="1">
    <location>
        <begin position="17"/>
        <end position="41"/>
    </location>
</feature>
<dbReference type="EMBL" id="JAINDJ010000005">
    <property type="protein sequence ID" value="KAG9446364.1"/>
    <property type="molecule type" value="Genomic_DNA"/>
</dbReference>
<dbReference type="PANTHER" id="PTHR47599">
    <property type="entry name" value="CELL-TO-CELL MOVEMENT PROTEIN"/>
    <property type="match status" value="1"/>
</dbReference>
<dbReference type="Pfam" id="PF01107">
    <property type="entry name" value="MP"/>
    <property type="match status" value="1"/>
</dbReference>
<dbReference type="Proteomes" id="UP000825729">
    <property type="component" value="Unassembled WGS sequence"/>
</dbReference>
<sequence length="327" mass="36964">MPHDVDLSQMIVSGNTAGISSGTRTRKTNTPVGVKGTSPTGPFPKSLQGKFITSFTLAWSHVVKTLEQSLAIEDTEQTIELLTEKDIYPFREKYKFIHIGCVQVALKLLTIKGLDTSMLVALRDARCLNWANSLMGVMETSLTNGPVYFNIYPDLALSLTDPHLLKALSLNLRTHNYDFLPESETITVIYRIYYRVLNTLTSKVKIASARGKTTLIEYNELSTKTIIPRTLKWDEISFPSTWQITEATAPRPLDNREVEQIIQDAEGNVEIVFAPNIRRKIPLITSEESLQARFRYQNPLLSLLLRWPIFTQILREIPSLSTIPGLR</sequence>
<evidence type="ECO:0000313" key="3">
    <source>
        <dbReference type="Proteomes" id="UP000825729"/>
    </source>
</evidence>
<evidence type="ECO:0000256" key="1">
    <source>
        <dbReference type="SAM" id="MobiDB-lite"/>
    </source>
</evidence>
<proteinExistence type="predicted"/>
<keyword evidence="3" id="KW-1185">Reference proteome</keyword>
<evidence type="ECO:0000313" key="2">
    <source>
        <dbReference type="EMBL" id="KAG9446364.1"/>
    </source>
</evidence>
<comment type="caution">
    <text evidence="2">The sequence shown here is derived from an EMBL/GenBank/DDBJ whole genome shotgun (WGS) entry which is preliminary data.</text>
</comment>
<gene>
    <name evidence="2" type="ORF">H6P81_012492</name>
</gene>
<dbReference type="InterPro" id="IPR028919">
    <property type="entry name" value="Viral_movement"/>
</dbReference>
<dbReference type="AlphaFoldDB" id="A0AAV7EDJ1"/>
<name>A0AAV7EDJ1_ARIFI</name>
<feature type="compositionally biased region" description="Polar residues" evidence="1">
    <location>
        <begin position="17"/>
        <end position="31"/>
    </location>
</feature>
<protein>
    <submittedName>
        <fullName evidence="2">Uncharacterized protein</fullName>
    </submittedName>
</protein>
<dbReference type="InterPro" id="IPR051596">
    <property type="entry name" value="Caulimoviridae_Movement"/>
</dbReference>
<reference evidence="2 3" key="1">
    <citation type="submission" date="2021-07" db="EMBL/GenBank/DDBJ databases">
        <title>The Aristolochia fimbriata genome: insights into angiosperm evolution, floral development and chemical biosynthesis.</title>
        <authorList>
            <person name="Jiao Y."/>
        </authorList>
    </citation>
    <scope>NUCLEOTIDE SEQUENCE [LARGE SCALE GENOMIC DNA]</scope>
    <source>
        <strain evidence="2">IBCAS-2021</strain>
        <tissue evidence="2">Leaf</tissue>
    </source>
</reference>